<dbReference type="Pfam" id="PF00326">
    <property type="entry name" value="Peptidase_S9"/>
    <property type="match status" value="1"/>
</dbReference>
<feature type="domain" description="Peptidase S9 prolyl oligopeptidase catalytic" evidence="1">
    <location>
        <begin position="393"/>
        <end position="587"/>
    </location>
</feature>
<dbReference type="Gene3D" id="3.40.50.1820">
    <property type="entry name" value="alpha/beta hydrolase"/>
    <property type="match status" value="1"/>
</dbReference>
<protein>
    <submittedName>
        <fullName evidence="2">S9 family peptidase</fullName>
    </submittedName>
</protein>
<gene>
    <name evidence="2" type="ORF">GCM10023322_79450</name>
</gene>
<evidence type="ECO:0000313" key="3">
    <source>
        <dbReference type="Proteomes" id="UP001501570"/>
    </source>
</evidence>
<sequence>MPALTALQAAGAAATCDEVRTESDDVYWLESRPRDNGRISLMRLGNNNVPTEVTPSSANVGSVLHGYGGSAYAVDESRIWYIDSSDGHIRLISGSEVRVIVRRRNDREHYGDLTASSGRLWCVRETISGDELVEIRTDGTSQVLARTTGFFGSPRPTVGGLAWLRWNADQMPWDGSELVVAHYKGRELGAPTPVAGSPLESVTQPCWGADGRLWFVSDRTGWWNLYVWDGQRSDPVSPMATDVAPAEWEAGYASYAPLPGGGVVMIAYDGPRHQLVVQDGSGLRPLGSSYTSYKPYLAVRRQQVLAVAASPRQPPQVVTIDPGPRAHTRVLSRPAPTSTTTPLSQPQLVEVHTVSDTMVNVLLYPPTGAAAEWRAPLVVRAHPGPTASINTRLDWHVQFLTSNGFAVADVDYRGSAGYGRAFRRSLYGHWGTAEVQDCTAVAQHLLDTGRIHPGRAFITGASAGGYTALHAVSGPSVFAGAVARSAIIDPTRWRHTVPRWQRAHAAALLGPAGAVDPRAVNRPVLLIHGADDHIAPIADVAALAAGLAEQGRWHQLMILGRTGHRLSAQEEAAQALEAEVDFYRRVIAG</sequence>
<dbReference type="SUPFAM" id="SSF53474">
    <property type="entry name" value="alpha/beta-Hydrolases"/>
    <property type="match status" value="1"/>
</dbReference>
<keyword evidence="3" id="KW-1185">Reference proteome</keyword>
<dbReference type="PANTHER" id="PTHR43056:SF5">
    <property type="entry name" value="PEPTIDASE S9 PROLYL OLIGOPEPTIDASE CATALYTIC DOMAIN-CONTAINING PROTEIN"/>
    <property type="match status" value="1"/>
</dbReference>
<dbReference type="SUPFAM" id="SSF82171">
    <property type="entry name" value="DPP6 N-terminal domain-like"/>
    <property type="match status" value="1"/>
</dbReference>
<dbReference type="RefSeq" id="WP_345638688.1">
    <property type="nucleotide sequence ID" value="NZ_BAABJQ010000045.1"/>
</dbReference>
<dbReference type="InterPro" id="IPR001375">
    <property type="entry name" value="Peptidase_S9_cat"/>
</dbReference>
<name>A0ABP9ST50_9ACTN</name>
<evidence type="ECO:0000313" key="2">
    <source>
        <dbReference type="EMBL" id="GAA5200791.1"/>
    </source>
</evidence>
<organism evidence="2 3">
    <name type="scientific">Rugosimonospora acidiphila</name>
    <dbReference type="NCBI Taxonomy" id="556531"/>
    <lineage>
        <taxon>Bacteria</taxon>
        <taxon>Bacillati</taxon>
        <taxon>Actinomycetota</taxon>
        <taxon>Actinomycetes</taxon>
        <taxon>Micromonosporales</taxon>
        <taxon>Micromonosporaceae</taxon>
        <taxon>Rugosimonospora</taxon>
    </lineage>
</organism>
<dbReference type="PANTHER" id="PTHR43056">
    <property type="entry name" value="PEPTIDASE S9 PROLYL OLIGOPEPTIDASE"/>
    <property type="match status" value="1"/>
</dbReference>
<dbReference type="EMBL" id="BAABJQ010000045">
    <property type="protein sequence ID" value="GAA5200791.1"/>
    <property type="molecule type" value="Genomic_DNA"/>
</dbReference>
<dbReference type="InterPro" id="IPR050585">
    <property type="entry name" value="Xaa-Pro_dipeptidyl-ppase/CocE"/>
</dbReference>
<reference evidence="3" key="1">
    <citation type="journal article" date="2019" name="Int. J. Syst. Evol. Microbiol.">
        <title>The Global Catalogue of Microorganisms (GCM) 10K type strain sequencing project: providing services to taxonomists for standard genome sequencing and annotation.</title>
        <authorList>
            <consortium name="The Broad Institute Genomics Platform"/>
            <consortium name="The Broad Institute Genome Sequencing Center for Infectious Disease"/>
            <person name="Wu L."/>
            <person name="Ma J."/>
        </authorList>
    </citation>
    <scope>NUCLEOTIDE SEQUENCE [LARGE SCALE GENOMIC DNA]</scope>
    <source>
        <strain evidence="3">JCM 18304</strain>
    </source>
</reference>
<proteinExistence type="predicted"/>
<comment type="caution">
    <text evidence="2">The sequence shown here is derived from an EMBL/GenBank/DDBJ whole genome shotgun (WGS) entry which is preliminary data.</text>
</comment>
<accession>A0ABP9ST50</accession>
<evidence type="ECO:0000259" key="1">
    <source>
        <dbReference type="Pfam" id="PF00326"/>
    </source>
</evidence>
<dbReference type="InterPro" id="IPR029058">
    <property type="entry name" value="AB_hydrolase_fold"/>
</dbReference>
<dbReference type="Proteomes" id="UP001501570">
    <property type="component" value="Unassembled WGS sequence"/>
</dbReference>